<sequence>MPASRSHSSSSSESAGRSSMYIQSGSSEGGSTGCGELPRLLTQAPEGANHMSTYVAYQFDLELPHVMDLLHHMLDRYDTVSCYSSNLIEEGVLIYCLEPFMVGPNQTVEGSVRVGCGKFDAKAKAKGRFGIVTRKHEQHIKVANIYTFGDRGLEYKPRRIWKEYAELSAERISNDEPYEDGEIMEENDLADADRVVRSPYRSLSVAESFTKAFDKSVVHLMSYPISLTSQILVAGSITPGSLARLRTLIAQMDA</sequence>
<dbReference type="OrthoDB" id="3794181at2759"/>
<gene>
    <name evidence="2" type="ORF">BU23DRAFT_596796</name>
</gene>
<dbReference type="Proteomes" id="UP000800036">
    <property type="component" value="Unassembled WGS sequence"/>
</dbReference>
<dbReference type="AlphaFoldDB" id="A0A6A5VIM7"/>
<proteinExistence type="predicted"/>
<feature type="region of interest" description="Disordered" evidence="1">
    <location>
        <begin position="1"/>
        <end position="39"/>
    </location>
</feature>
<accession>A0A6A5VIM7</accession>
<evidence type="ECO:0000256" key="1">
    <source>
        <dbReference type="SAM" id="MobiDB-lite"/>
    </source>
</evidence>
<protein>
    <submittedName>
        <fullName evidence="2">Uncharacterized protein</fullName>
    </submittedName>
</protein>
<name>A0A6A5VIM7_9PLEO</name>
<keyword evidence="3" id="KW-1185">Reference proteome</keyword>
<evidence type="ECO:0000313" key="3">
    <source>
        <dbReference type="Proteomes" id="UP000800036"/>
    </source>
</evidence>
<organism evidence="2 3">
    <name type="scientific">Bimuria novae-zelandiae CBS 107.79</name>
    <dbReference type="NCBI Taxonomy" id="1447943"/>
    <lineage>
        <taxon>Eukaryota</taxon>
        <taxon>Fungi</taxon>
        <taxon>Dikarya</taxon>
        <taxon>Ascomycota</taxon>
        <taxon>Pezizomycotina</taxon>
        <taxon>Dothideomycetes</taxon>
        <taxon>Pleosporomycetidae</taxon>
        <taxon>Pleosporales</taxon>
        <taxon>Massarineae</taxon>
        <taxon>Didymosphaeriaceae</taxon>
        <taxon>Bimuria</taxon>
    </lineage>
</organism>
<reference evidence="2" key="1">
    <citation type="journal article" date="2020" name="Stud. Mycol.">
        <title>101 Dothideomycetes genomes: a test case for predicting lifestyles and emergence of pathogens.</title>
        <authorList>
            <person name="Haridas S."/>
            <person name="Albert R."/>
            <person name="Binder M."/>
            <person name="Bloem J."/>
            <person name="Labutti K."/>
            <person name="Salamov A."/>
            <person name="Andreopoulos B."/>
            <person name="Baker S."/>
            <person name="Barry K."/>
            <person name="Bills G."/>
            <person name="Bluhm B."/>
            <person name="Cannon C."/>
            <person name="Castanera R."/>
            <person name="Culley D."/>
            <person name="Daum C."/>
            <person name="Ezra D."/>
            <person name="Gonzalez J."/>
            <person name="Henrissat B."/>
            <person name="Kuo A."/>
            <person name="Liang C."/>
            <person name="Lipzen A."/>
            <person name="Lutzoni F."/>
            <person name="Magnuson J."/>
            <person name="Mondo S."/>
            <person name="Nolan M."/>
            <person name="Ohm R."/>
            <person name="Pangilinan J."/>
            <person name="Park H.-J."/>
            <person name="Ramirez L."/>
            <person name="Alfaro M."/>
            <person name="Sun H."/>
            <person name="Tritt A."/>
            <person name="Yoshinaga Y."/>
            <person name="Zwiers L.-H."/>
            <person name="Turgeon B."/>
            <person name="Goodwin S."/>
            <person name="Spatafora J."/>
            <person name="Crous P."/>
            <person name="Grigoriev I."/>
        </authorList>
    </citation>
    <scope>NUCLEOTIDE SEQUENCE</scope>
    <source>
        <strain evidence="2">CBS 107.79</strain>
    </source>
</reference>
<feature type="compositionally biased region" description="Low complexity" evidence="1">
    <location>
        <begin position="1"/>
        <end position="19"/>
    </location>
</feature>
<evidence type="ECO:0000313" key="2">
    <source>
        <dbReference type="EMBL" id="KAF1976845.1"/>
    </source>
</evidence>
<dbReference type="EMBL" id="ML976665">
    <property type="protein sequence ID" value="KAF1976845.1"/>
    <property type="molecule type" value="Genomic_DNA"/>
</dbReference>